<keyword evidence="3" id="KW-1185">Reference proteome</keyword>
<proteinExistence type="predicted"/>
<feature type="region of interest" description="Disordered" evidence="1">
    <location>
        <begin position="76"/>
        <end position="101"/>
    </location>
</feature>
<dbReference type="Proteomes" id="UP001497493">
    <property type="component" value="Chromosome"/>
</dbReference>
<organism evidence="2 3">
    <name type="scientific">Candidatus Methylocalor cossyra</name>
    <dbReference type="NCBI Taxonomy" id="3108543"/>
    <lineage>
        <taxon>Bacteria</taxon>
        <taxon>Pseudomonadati</taxon>
        <taxon>Pseudomonadota</taxon>
        <taxon>Gammaproteobacteria</taxon>
        <taxon>Methylococcales</taxon>
        <taxon>Methylococcaceae</taxon>
        <taxon>Candidatus Methylocalor</taxon>
    </lineage>
</organism>
<sequence length="101" mass="11399">MNTTTKILRDLLNGDILDSRTGPDRYGTLSIAQHIRRLRAQGLPIKSRLITFTTPLSLPAKYAEYYIRPADLPRLQSWLPSSRPAPELSEPDRRGVKEGQA</sequence>
<evidence type="ECO:0000313" key="2">
    <source>
        <dbReference type="EMBL" id="CAL1241497.1"/>
    </source>
</evidence>
<feature type="compositionally biased region" description="Basic and acidic residues" evidence="1">
    <location>
        <begin position="90"/>
        <end position="101"/>
    </location>
</feature>
<evidence type="ECO:0000313" key="3">
    <source>
        <dbReference type="Proteomes" id="UP001497493"/>
    </source>
</evidence>
<protein>
    <submittedName>
        <fullName evidence="2">Uncharacterized protein</fullName>
    </submittedName>
</protein>
<dbReference type="RefSeq" id="WP_348758007.1">
    <property type="nucleotide sequence ID" value="NZ_OZ026884.1"/>
</dbReference>
<reference evidence="2 3" key="1">
    <citation type="submission" date="2024-04" db="EMBL/GenBank/DDBJ databases">
        <authorList>
            <person name="Cremers G."/>
        </authorList>
    </citation>
    <scope>NUCLEOTIDE SEQUENCE [LARGE SCALE GENOMIC DNA]</scope>
    <source>
        <strain evidence="2">MeCH1-AG</strain>
    </source>
</reference>
<evidence type="ECO:0000256" key="1">
    <source>
        <dbReference type="SAM" id="MobiDB-lite"/>
    </source>
</evidence>
<dbReference type="EMBL" id="OZ026884">
    <property type="protein sequence ID" value="CAL1241497.1"/>
    <property type="molecule type" value="Genomic_DNA"/>
</dbReference>
<accession>A0ABM9NLI5</accession>
<gene>
    <name evidence="2" type="ORF">MECH1_V1_2721</name>
</gene>
<name>A0ABM9NLI5_9GAMM</name>